<keyword evidence="2" id="KW-1185">Reference proteome</keyword>
<dbReference type="AlphaFoldDB" id="M2Y1N7"/>
<reference evidence="2" key="1">
    <citation type="journal article" date="2013" name="Science">
        <title>Gene transfer from bacteria and archaea facilitated evolution of an extremophilic eukaryote.</title>
        <authorList>
            <person name="Schonknecht G."/>
            <person name="Chen W.H."/>
            <person name="Ternes C.M."/>
            <person name="Barbier G.G."/>
            <person name="Shrestha R.P."/>
            <person name="Stanke M."/>
            <person name="Brautigam A."/>
            <person name="Baker B.J."/>
            <person name="Banfield J.F."/>
            <person name="Garavito R.M."/>
            <person name="Carr K."/>
            <person name="Wilkerson C."/>
            <person name="Rensing S.A."/>
            <person name="Gagneul D."/>
            <person name="Dickenson N.E."/>
            <person name="Oesterhelt C."/>
            <person name="Lercher M.J."/>
            <person name="Weber A.P."/>
        </authorList>
    </citation>
    <scope>NUCLEOTIDE SEQUENCE [LARGE SCALE GENOMIC DNA]</scope>
    <source>
        <strain evidence="2">074W</strain>
    </source>
</reference>
<dbReference type="EMBL" id="KB454506">
    <property type="protein sequence ID" value="EME29729.1"/>
    <property type="molecule type" value="Genomic_DNA"/>
</dbReference>
<protein>
    <submittedName>
        <fullName evidence="1">Uncharacterized protein</fullName>
    </submittedName>
</protein>
<evidence type="ECO:0000313" key="2">
    <source>
        <dbReference type="Proteomes" id="UP000030680"/>
    </source>
</evidence>
<organism evidence="1 2">
    <name type="scientific">Galdieria sulphuraria</name>
    <name type="common">Red alga</name>
    <dbReference type="NCBI Taxonomy" id="130081"/>
    <lineage>
        <taxon>Eukaryota</taxon>
        <taxon>Rhodophyta</taxon>
        <taxon>Bangiophyceae</taxon>
        <taxon>Galdieriales</taxon>
        <taxon>Galdieriaceae</taxon>
        <taxon>Galdieria</taxon>
    </lineage>
</organism>
<dbReference type="Gramene" id="EME29729">
    <property type="protein sequence ID" value="EME29729"/>
    <property type="gene ID" value="Gasu_29470"/>
</dbReference>
<gene>
    <name evidence="1" type="ORF">Gasu_29470</name>
</gene>
<dbReference type="RefSeq" id="XP_005706249.1">
    <property type="nucleotide sequence ID" value="XM_005706192.1"/>
</dbReference>
<dbReference type="GeneID" id="17088503"/>
<dbReference type="KEGG" id="gsl:Gasu_29470"/>
<sequence length="193" mass="22464">MNNWSTYTPNYQTLPQKRKRTNECLLDNSEELEHKRCHTGTDSVVELHKEYIDLQDNMSETCSSQGLVSDESVGSSKDPFPVIHMLLSRDKNRDNYTLTVTDTQLANLNPLKELYFSTNNQLLCDEQQRSTHGHTLKTAEWHIYENTPTYEIVPYTAENDIKRNPFWLQSYSEENDNYTTSHTSSTKDAMELE</sequence>
<accession>M2Y1N7</accession>
<evidence type="ECO:0000313" key="1">
    <source>
        <dbReference type="EMBL" id="EME29729.1"/>
    </source>
</evidence>
<name>M2Y1N7_GALSU</name>
<dbReference type="OrthoDB" id="8345at2759"/>
<dbReference type="Proteomes" id="UP000030680">
    <property type="component" value="Unassembled WGS sequence"/>
</dbReference>
<proteinExistence type="predicted"/>